<dbReference type="RefSeq" id="WP_162667257.1">
    <property type="nucleotide sequence ID" value="NZ_LR593886.1"/>
</dbReference>
<dbReference type="InterPro" id="IPR005302">
    <property type="entry name" value="MoCF_Sase_C"/>
</dbReference>
<organism evidence="2 3">
    <name type="scientific">Gemmata massiliana</name>
    <dbReference type="NCBI Taxonomy" id="1210884"/>
    <lineage>
        <taxon>Bacteria</taxon>
        <taxon>Pseudomonadati</taxon>
        <taxon>Planctomycetota</taxon>
        <taxon>Planctomycetia</taxon>
        <taxon>Gemmatales</taxon>
        <taxon>Gemmataceae</taxon>
        <taxon>Gemmata</taxon>
    </lineage>
</organism>
<dbReference type="GO" id="GO:0003824">
    <property type="term" value="F:catalytic activity"/>
    <property type="evidence" value="ECO:0007669"/>
    <property type="project" value="InterPro"/>
</dbReference>
<protein>
    <recommendedName>
        <fullName evidence="1">MOSC domain-containing protein</fullName>
    </recommendedName>
</protein>
<dbReference type="InterPro" id="IPR011037">
    <property type="entry name" value="Pyrv_Knase-like_insert_dom_sf"/>
</dbReference>
<dbReference type="GO" id="GO:0030151">
    <property type="term" value="F:molybdenum ion binding"/>
    <property type="evidence" value="ECO:0007669"/>
    <property type="project" value="InterPro"/>
</dbReference>
<dbReference type="AlphaFoldDB" id="A0A6P2CYU6"/>
<sequence length="152" mass="16062">MAHVASIVYRPKNTGRPQDRYERVPADRVRLVEFRGIEGDMKGSSTSRQLNVMCAETLAELGAEGFQVAPGEMGEQIVLAGLDPAALAEGTHIKLGESVIKVGILRTGCARFEMIQGKARELAKGRLGVLATVVAGGEVAVGDMVEVLAATT</sequence>
<dbReference type="Gene3D" id="2.40.33.20">
    <property type="entry name" value="PK beta-barrel domain-like"/>
    <property type="match status" value="1"/>
</dbReference>
<dbReference type="PROSITE" id="PS51340">
    <property type="entry name" value="MOSC"/>
    <property type="match status" value="1"/>
</dbReference>
<proteinExistence type="predicted"/>
<dbReference type="Pfam" id="PF03473">
    <property type="entry name" value="MOSC"/>
    <property type="match status" value="1"/>
</dbReference>
<dbReference type="EMBL" id="LR593886">
    <property type="protein sequence ID" value="VTR92380.1"/>
    <property type="molecule type" value="Genomic_DNA"/>
</dbReference>
<keyword evidence="3" id="KW-1185">Reference proteome</keyword>
<reference evidence="2 3" key="1">
    <citation type="submission" date="2019-05" db="EMBL/GenBank/DDBJ databases">
        <authorList>
            <consortium name="Science for Life Laboratories"/>
        </authorList>
    </citation>
    <scope>NUCLEOTIDE SEQUENCE [LARGE SCALE GENOMIC DNA]</scope>
    <source>
        <strain evidence="2">Soil9</strain>
    </source>
</reference>
<evidence type="ECO:0000313" key="2">
    <source>
        <dbReference type="EMBL" id="VTR92380.1"/>
    </source>
</evidence>
<dbReference type="GO" id="GO:0030170">
    <property type="term" value="F:pyridoxal phosphate binding"/>
    <property type="evidence" value="ECO:0007669"/>
    <property type="project" value="InterPro"/>
</dbReference>
<dbReference type="Proteomes" id="UP000464178">
    <property type="component" value="Chromosome"/>
</dbReference>
<evidence type="ECO:0000259" key="1">
    <source>
        <dbReference type="PROSITE" id="PS51340"/>
    </source>
</evidence>
<accession>A0A6P2CYU6</accession>
<dbReference type="PANTHER" id="PTHR36930">
    <property type="entry name" value="METAL-SULFUR CLUSTER BIOSYNTHESIS PROTEINS YUAD-RELATED"/>
    <property type="match status" value="1"/>
</dbReference>
<name>A0A6P2CYU6_9BACT</name>
<feature type="domain" description="MOSC" evidence="1">
    <location>
        <begin position="24"/>
        <end position="148"/>
    </location>
</feature>
<dbReference type="KEGG" id="gms:SOIL9_53340"/>
<gene>
    <name evidence="2" type="ORF">SOIL9_53340</name>
</gene>
<dbReference type="InterPro" id="IPR052716">
    <property type="entry name" value="MOSC_domain"/>
</dbReference>
<dbReference type="PANTHER" id="PTHR36930:SF1">
    <property type="entry name" value="MOSC DOMAIN-CONTAINING PROTEIN"/>
    <property type="match status" value="1"/>
</dbReference>
<evidence type="ECO:0000313" key="3">
    <source>
        <dbReference type="Proteomes" id="UP000464178"/>
    </source>
</evidence>
<dbReference type="SUPFAM" id="SSF50800">
    <property type="entry name" value="PK beta-barrel domain-like"/>
    <property type="match status" value="1"/>
</dbReference>